<dbReference type="EMBL" id="AP025592">
    <property type="protein sequence ID" value="BDG09956.1"/>
    <property type="molecule type" value="Genomic_DNA"/>
</dbReference>
<proteinExistence type="predicted"/>
<dbReference type="InterPro" id="IPR007138">
    <property type="entry name" value="ABM_dom"/>
</dbReference>
<organism evidence="2 3">
    <name type="scientific">Anaeromyxobacter paludicola</name>
    <dbReference type="NCBI Taxonomy" id="2918171"/>
    <lineage>
        <taxon>Bacteria</taxon>
        <taxon>Pseudomonadati</taxon>
        <taxon>Myxococcota</taxon>
        <taxon>Myxococcia</taxon>
        <taxon>Myxococcales</taxon>
        <taxon>Cystobacterineae</taxon>
        <taxon>Anaeromyxobacteraceae</taxon>
        <taxon>Anaeromyxobacter</taxon>
    </lineage>
</organism>
<dbReference type="Gene3D" id="3.30.70.100">
    <property type="match status" value="1"/>
</dbReference>
<sequence>MVVLHAHLTLAPGARARFEALLAPLVPASRAEPGCLSYAAYRSLEAEDEVVFVEEWESWDVLQAHFGTPHFRAYDGAVGALLAAPKRVRVYEVASHRDL</sequence>
<keyword evidence="3" id="KW-1185">Reference proteome</keyword>
<dbReference type="Proteomes" id="UP001162734">
    <property type="component" value="Chromosome"/>
</dbReference>
<dbReference type="InterPro" id="IPR011008">
    <property type="entry name" value="Dimeric_a/b-barrel"/>
</dbReference>
<dbReference type="PANTHER" id="PTHR33336:SF3">
    <property type="entry name" value="ABM DOMAIN-CONTAINING PROTEIN"/>
    <property type="match status" value="1"/>
</dbReference>
<dbReference type="PROSITE" id="PS51725">
    <property type="entry name" value="ABM"/>
    <property type="match status" value="1"/>
</dbReference>
<dbReference type="SUPFAM" id="SSF54909">
    <property type="entry name" value="Dimeric alpha+beta barrel"/>
    <property type="match status" value="1"/>
</dbReference>
<evidence type="ECO:0000259" key="1">
    <source>
        <dbReference type="PROSITE" id="PS51725"/>
    </source>
</evidence>
<dbReference type="PANTHER" id="PTHR33336">
    <property type="entry name" value="QUINOL MONOOXYGENASE YGIN-RELATED"/>
    <property type="match status" value="1"/>
</dbReference>
<protein>
    <recommendedName>
        <fullName evidence="1">ABM domain-containing protein</fullName>
    </recommendedName>
</protein>
<gene>
    <name evidence="2" type="ORF">AMPC_30690</name>
</gene>
<feature type="domain" description="ABM" evidence="1">
    <location>
        <begin position="2"/>
        <end position="90"/>
    </location>
</feature>
<dbReference type="RefSeq" id="WP_248342354.1">
    <property type="nucleotide sequence ID" value="NZ_AP025592.1"/>
</dbReference>
<evidence type="ECO:0000313" key="3">
    <source>
        <dbReference type="Proteomes" id="UP001162734"/>
    </source>
</evidence>
<dbReference type="InterPro" id="IPR050744">
    <property type="entry name" value="AI-2_Isomerase_LsrG"/>
</dbReference>
<evidence type="ECO:0000313" key="2">
    <source>
        <dbReference type="EMBL" id="BDG09956.1"/>
    </source>
</evidence>
<accession>A0ABM7XDK2</accession>
<reference evidence="3" key="1">
    <citation type="journal article" date="2022" name="Int. J. Syst. Evol. Microbiol.">
        <title>Anaeromyxobacter oryzae sp. nov., Anaeromyxobacter diazotrophicus sp. nov. and Anaeromyxobacter paludicola sp. nov., isolated from paddy soils.</title>
        <authorList>
            <person name="Itoh H."/>
            <person name="Xu Z."/>
            <person name="Mise K."/>
            <person name="Masuda Y."/>
            <person name="Ushijima N."/>
            <person name="Hayakawa C."/>
            <person name="Shiratori Y."/>
            <person name="Senoo K."/>
        </authorList>
    </citation>
    <scope>NUCLEOTIDE SEQUENCE [LARGE SCALE GENOMIC DNA]</scope>
    <source>
        <strain evidence="3">Red630</strain>
    </source>
</reference>
<dbReference type="Pfam" id="PF03992">
    <property type="entry name" value="ABM"/>
    <property type="match status" value="1"/>
</dbReference>
<name>A0ABM7XDK2_9BACT</name>